<dbReference type="SUPFAM" id="SSF52172">
    <property type="entry name" value="CheY-like"/>
    <property type="match status" value="1"/>
</dbReference>
<dbReference type="CDD" id="cd00009">
    <property type="entry name" value="AAA"/>
    <property type="match status" value="1"/>
</dbReference>
<keyword evidence="10" id="KW-1185">Reference proteome</keyword>
<dbReference type="PROSITE" id="PS00675">
    <property type="entry name" value="SIGMA54_INTERACT_1"/>
    <property type="match status" value="1"/>
</dbReference>
<proteinExistence type="predicted"/>
<dbReference type="InterPro" id="IPR027417">
    <property type="entry name" value="P-loop_NTPase"/>
</dbReference>
<dbReference type="SMART" id="SM00382">
    <property type="entry name" value="AAA"/>
    <property type="match status" value="1"/>
</dbReference>
<evidence type="ECO:0000313" key="9">
    <source>
        <dbReference type="EMBL" id="GAA4345816.1"/>
    </source>
</evidence>
<evidence type="ECO:0000259" key="8">
    <source>
        <dbReference type="PROSITE" id="PS50110"/>
    </source>
</evidence>
<dbReference type="PRINTS" id="PR01590">
    <property type="entry name" value="HTHFIS"/>
</dbReference>
<dbReference type="Proteomes" id="UP001501294">
    <property type="component" value="Unassembled WGS sequence"/>
</dbReference>
<comment type="caution">
    <text evidence="9">The sequence shown here is derived from an EMBL/GenBank/DDBJ whole genome shotgun (WGS) entry which is preliminary data.</text>
</comment>
<dbReference type="Gene3D" id="1.10.8.60">
    <property type="match status" value="1"/>
</dbReference>
<dbReference type="InterPro" id="IPR001789">
    <property type="entry name" value="Sig_transdc_resp-reg_receiver"/>
</dbReference>
<dbReference type="EMBL" id="BAABFU010000001">
    <property type="protein sequence ID" value="GAA4345816.1"/>
    <property type="molecule type" value="Genomic_DNA"/>
</dbReference>
<evidence type="ECO:0000259" key="7">
    <source>
        <dbReference type="PROSITE" id="PS50045"/>
    </source>
</evidence>
<keyword evidence="2" id="KW-0067">ATP-binding</keyword>
<dbReference type="InterPro" id="IPR025944">
    <property type="entry name" value="Sigma_54_int_dom_CS"/>
</dbReference>
<keyword evidence="1" id="KW-0547">Nucleotide-binding</keyword>
<evidence type="ECO:0000256" key="1">
    <source>
        <dbReference type="ARBA" id="ARBA00022741"/>
    </source>
</evidence>
<evidence type="ECO:0000256" key="2">
    <source>
        <dbReference type="ARBA" id="ARBA00022840"/>
    </source>
</evidence>
<dbReference type="PROSITE" id="PS50045">
    <property type="entry name" value="SIGMA54_INTERACT_4"/>
    <property type="match status" value="1"/>
</dbReference>
<dbReference type="SUPFAM" id="SSF52540">
    <property type="entry name" value="P-loop containing nucleoside triphosphate hydrolases"/>
    <property type="match status" value="1"/>
</dbReference>
<dbReference type="InterPro" id="IPR002197">
    <property type="entry name" value="HTH_Fis"/>
</dbReference>
<dbReference type="Gene3D" id="3.40.50.300">
    <property type="entry name" value="P-loop containing nucleotide triphosphate hydrolases"/>
    <property type="match status" value="1"/>
</dbReference>
<gene>
    <name evidence="9" type="primary">prsR</name>
    <name evidence="9" type="ORF">GCM10023150_06530</name>
</gene>
<dbReference type="NCBIfam" id="TIGR02915">
    <property type="entry name" value="PEP_resp_reg"/>
    <property type="match status" value="1"/>
</dbReference>
<dbReference type="Gene3D" id="1.10.10.60">
    <property type="entry name" value="Homeodomain-like"/>
    <property type="match status" value="1"/>
</dbReference>
<evidence type="ECO:0000256" key="5">
    <source>
        <dbReference type="ARBA" id="ARBA00023163"/>
    </source>
</evidence>
<dbReference type="Pfam" id="PF00158">
    <property type="entry name" value="Sigma54_activat"/>
    <property type="match status" value="1"/>
</dbReference>
<evidence type="ECO:0000256" key="6">
    <source>
        <dbReference type="PROSITE-ProRule" id="PRU00169"/>
    </source>
</evidence>
<dbReference type="InterPro" id="IPR011006">
    <property type="entry name" value="CheY-like_superfamily"/>
</dbReference>
<dbReference type="InterPro" id="IPR003593">
    <property type="entry name" value="AAA+_ATPase"/>
</dbReference>
<dbReference type="PROSITE" id="PS00688">
    <property type="entry name" value="SIGMA54_INTERACT_3"/>
    <property type="match status" value="1"/>
</dbReference>
<dbReference type="InterPro" id="IPR014264">
    <property type="entry name" value="PEP-CTERM_resp_reg"/>
</dbReference>
<accession>A0ABP8HW91</accession>
<dbReference type="PROSITE" id="PS00676">
    <property type="entry name" value="SIGMA54_INTERACT_2"/>
    <property type="match status" value="1"/>
</dbReference>
<dbReference type="PANTHER" id="PTHR32071">
    <property type="entry name" value="TRANSCRIPTIONAL REGULATORY PROTEIN"/>
    <property type="match status" value="1"/>
</dbReference>
<feature type="modified residue" description="4-aspartylphosphate" evidence="6">
    <location>
        <position position="57"/>
    </location>
</feature>
<keyword evidence="3" id="KW-0805">Transcription regulation</keyword>
<keyword evidence="5" id="KW-0804">Transcription</keyword>
<keyword evidence="4" id="KW-0238">DNA-binding</keyword>
<reference evidence="10" key="1">
    <citation type="journal article" date="2019" name="Int. J. Syst. Evol. Microbiol.">
        <title>The Global Catalogue of Microorganisms (GCM) 10K type strain sequencing project: providing services to taxonomists for standard genome sequencing and annotation.</title>
        <authorList>
            <consortium name="The Broad Institute Genomics Platform"/>
            <consortium name="The Broad Institute Genome Sequencing Center for Infectious Disease"/>
            <person name="Wu L."/>
            <person name="Ma J."/>
        </authorList>
    </citation>
    <scope>NUCLEOTIDE SEQUENCE [LARGE SCALE GENOMIC DNA]</scope>
    <source>
        <strain evidence="10">JCM 17727</strain>
    </source>
</reference>
<protein>
    <submittedName>
        <fullName evidence="9">PEP-CTERM-box response regulator transcription factor</fullName>
    </submittedName>
</protein>
<dbReference type="InterPro" id="IPR002078">
    <property type="entry name" value="Sigma_54_int"/>
</dbReference>
<dbReference type="Pfam" id="PF00072">
    <property type="entry name" value="Response_reg"/>
    <property type="match status" value="1"/>
</dbReference>
<name>A0ABP8HW91_9GAMM</name>
<organism evidence="9 10">
    <name type="scientific">Kangiella taiwanensis</name>
    <dbReference type="NCBI Taxonomy" id="1079179"/>
    <lineage>
        <taxon>Bacteria</taxon>
        <taxon>Pseudomonadati</taxon>
        <taxon>Pseudomonadota</taxon>
        <taxon>Gammaproteobacteria</taxon>
        <taxon>Kangiellales</taxon>
        <taxon>Kangiellaceae</taxon>
        <taxon>Kangiella</taxon>
    </lineage>
</organism>
<dbReference type="Pfam" id="PF02954">
    <property type="entry name" value="HTH_8"/>
    <property type="match status" value="1"/>
</dbReference>
<sequence length="453" mass="50691">MGNMAQNKPELLVIEDDKGLQKQLKWSFDEYHVVLAEDKDSSLVELRRFQPKVITLDLGLPPDPANASAGLELLEDILKLSPSSKIIVVTGNDEREVAMKAVELGAYDYYHKPIQPEELKLIINRAFELANLEEESRVYRRNENMRFHGIVATSPKMLAVCQKIEKVAPTDLNVMLEGDSGTGKEVLGRAVHNLSKKDDKPFVYLNCAAIPENLLETELFGYDATGFSKGQSSSKGKIEEANEGTLFLDEVGMMPMSLQAKFMRVLSEGVVERVGSREAQPVALRVICSANSQLEQQVQEGKFREDLYYKLNEINIAIPPLAERDGDVVLIARAMLNKFNKQFGRNIRGFTKSAVQAMEAYSWPGNVRELENKIKSAVVMSDNTQISPEDLQIDESQLREMPLNLRQVREAAETRAIQRAIVLADGNISQAAKLLGLTRPTLYSLMDKYSIQS</sequence>
<dbReference type="InterPro" id="IPR058031">
    <property type="entry name" value="AAA_lid_NorR"/>
</dbReference>
<dbReference type="InterPro" id="IPR025943">
    <property type="entry name" value="Sigma_54_int_dom_ATP-bd_2"/>
</dbReference>
<feature type="domain" description="Sigma-54 factor interaction" evidence="7">
    <location>
        <begin position="150"/>
        <end position="379"/>
    </location>
</feature>
<feature type="domain" description="Response regulatory" evidence="8">
    <location>
        <begin position="10"/>
        <end position="127"/>
    </location>
</feature>
<evidence type="ECO:0000256" key="4">
    <source>
        <dbReference type="ARBA" id="ARBA00023125"/>
    </source>
</evidence>
<evidence type="ECO:0000256" key="3">
    <source>
        <dbReference type="ARBA" id="ARBA00023015"/>
    </source>
</evidence>
<keyword evidence="6" id="KW-0597">Phosphoprotein</keyword>
<dbReference type="Gene3D" id="3.40.50.2300">
    <property type="match status" value="1"/>
</dbReference>
<dbReference type="Pfam" id="PF25601">
    <property type="entry name" value="AAA_lid_14"/>
    <property type="match status" value="1"/>
</dbReference>
<dbReference type="SUPFAM" id="SSF46689">
    <property type="entry name" value="Homeodomain-like"/>
    <property type="match status" value="1"/>
</dbReference>
<evidence type="ECO:0000313" key="10">
    <source>
        <dbReference type="Proteomes" id="UP001501294"/>
    </source>
</evidence>
<dbReference type="InterPro" id="IPR009057">
    <property type="entry name" value="Homeodomain-like_sf"/>
</dbReference>
<dbReference type="InterPro" id="IPR025662">
    <property type="entry name" value="Sigma_54_int_dom_ATP-bd_1"/>
</dbReference>
<dbReference type="PANTHER" id="PTHR32071:SF113">
    <property type="entry name" value="ALGINATE BIOSYNTHESIS TRANSCRIPTIONAL REGULATORY PROTEIN ALGB"/>
    <property type="match status" value="1"/>
</dbReference>
<dbReference type="SMART" id="SM00448">
    <property type="entry name" value="REC"/>
    <property type="match status" value="1"/>
</dbReference>
<dbReference type="PROSITE" id="PS50110">
    <property type="entry name" value="RESPONSE_REGULATORY"/>
    <property type="match status" value="1"/>
</dbReference>